<evidence type="ECO:0000313" key="5">
    <source>
        <dbReference type="Proteomes" id="UP001187415"/>
    </source>
</evidence>
<dbReference type="Pfam" id="PF07686">
    <property type="entry name" value="V-set"/>
    <property type="match status" value="1"/>
</dbReference>
<protein>
    <recommendedName>
        <fullName evidence="3">Ig-like domain-containing protein</fullName>
    </recommendedName>
</protein>
<organism evidence="4 5">
    <name type="scientific">Channa striata</name>
    <name type="common">Snakehead murrel</name>
    <name type="synonym">Ophicephalus striatus</name>
    <dbReference type="NCBI Taxonomy" id="64152"/>
    <lineage>
        <taxon>Eukaryota</taxon>
        <taxon>Metazoa</taxon>
        <taxon>Chordata</taxon>
        <taxon>Craniata</taxon>
        <taxon>Vertebrata</taxon>
        <taxon>Euteleostomi</taxon>
        <taxon>Actinopterygii</taxon>
        <taxon>Neopterygii</taxon>
        <taxon>Teleostei</taxon>
        <taxon>Neoteleostei</taxon>
        <taxon>Acanthomorphata</taxon>
        <taxon>Anabantaria</taxon>
        <taxon>Anabantiformes</taxon>
        <taxon>Channoidei</taxon>
        <taxon>Channidae</taxon>
        <taxon>Channa</taxon>
    </lineage>
</organism>
<dbReference type="InterPro" id="IPR050413">
    <property type="entry name" value="TCR_beta_variable"/>
</dbReference>
<keyword evidence="5" id="KW-1185">Reference proteome</keyword>
<dbReference type="Proteomes" id="UP001187415">
    <property type="component" value="Unassembled WGS sequence"/>
</dbReference>
<dbReference type="EMBL" id="JAUPFM010000013">
    <property type="protein sequence ID" value="KAK2832838.1"/>
    <property type="molecule type" value="Genomic_DNA"/>
</dbReference>
<dbReference type="InterPro" id="IPR013783">
    <property type="entry name" value="Ig-like_fold"/>
</dbReference>
<dbReference type="SUPFAM" id="SSF48726">
    <property type="entry name" value="Immunoglobulin"/>
    <property type="match status" value="2"/>
</dbReference>
<evidence type="ECO:0000313" key="4">
    <source>
        <dbReference type="EMBL" id="KAK2832838.1"/>
    </source>
</evidence>
<evidence type="ECO:0000256" key="2">
    <source>
        <dbReference type="ARBA" id="ARBA00022859"/>
    </source>
</evidence>
<dbReference type="PANTHER" id="PTHR23268">
    <property type="entry name" value="T-CELL RECEPTOR BETA CHAIN"/>
    <property type="match status" value="1"/>
</dbReference>
<dbReference type="InterPro" id="IPR036179">
    <property type="entry name" value="Ig-like_dom_sf"/>
</dbReference>
<dbReference type="PANTHER" id="PTHR23268:SF102">
    <property type="entry name" value="IMMUNOGLOBULIN V-SET DOMAIN-CONTAINING PROTEIN"/>
    <property type="match status" value="1"/>
</dbReference>
<dbReference type="InterPro" id="IPR007110">
    <property type="entry name" value="Ig-like_dom"/>
</dbReference>
<dbReference type="GO" id="GO:0005886">
    <property type="term" value="C:plasma membrane"/>
    <property type="evidence" value="ECO:0007669"/>
    <property type="project" value="TreeGrafter"/>
</dbReference>
<dbReference type="PROSITE" id="PS50835">
    <property type="entry name" value="IG_LIKE"/>
    <property type="match status" value="1"/>
</dbReference>
<accession>A0AA88SI81</accession>
<dbReference type="Gene3D" id="2.60.40.10">
    <property type="entry name" value="Immunoglobulins"/>
    <property type="match status" value="2"/>
</dbReference>
<proteinExistence type="predicted"/>
<sequence>MEVHQSPPKLLKLMNDEVKLTFMHKIPNYNTILWYERSAGDAALKLVGSVYYKSRSVEPSFTGHFNVSGDGENTAHLHILRVKHPEHSAQYFGAASHSSDTGQVSSITLQQSWPQTVEQGTEVHISCSHDDGSRPIMLWYQHRKVSPSMTLIGFGYGTGDQSYEGNFEEQFELKRASTTSGSLIVRRANDSHSAVYFCAASAQ</sequence>
<dbReference type="GO" id="GO:0002376">
    <property type="term" value="P:immune system process"/>
    <property type="evidence" value="ECO:0007669"/>
    <property type="project" value="UniProtKB-KW"/>
</dbReference>
<evidence type="ECO:0000259" key="3">
    <source>
        <dbReference type="PROSITE" id="PS50835"/>
    </source>
</evidence>
<dbReference type="AlphaFoldDB" id="A0AA88SI81"/>
<dbReference type="GO" id="GO:0007166">
    <property type="term" value="P:cell surface receptor signaling pathway"/>
    <property type="evidence" value="ECO:0007669"/>
    <property type="project" value="TreeGrafter"/>
</dbReference>
<dbReference type="InterPro" id="IPR013106">
    <property type="entry name" value="Ig_V-set"/>
</dbReference>
<gene>
    <name evidence="4" type="ORF">Q5P01_016727</name>
</gene>
<evidence type="ECO:0000256" key="1">
    <source>
        <dbReference type="ARBA" id="ARBA00022729"/>
    </source>
</evidence>
<keyword evidence="2" id="KW-0391">Immunity</keyword>
<name>A0AA88SI81_CHASR</name>
<reference evidence="4" key="1">
    <citation type="submission" date="2023-07" db="EMBL/GenBank/DDBJ databases">
        <title>Chromosome-level Genome Assembly of Striped Snakehead (Channa striata).</title>
        <authorList>
            <person name="Liu H."/>
        </authorList>
    </citation>
    <scope>NUCLEOTIDE SEQUENCE</scope>
    <source>
        <strain evidence="4">Gz</strain>
        <tissue evidence="4">Muscle</tissue>
    </source>
</reference>
<keyword evidence="1" id="KW-0732">Signal</keyword>
<feature type="domain" description="Ig-like" evidence="3">
    <location>
        <begin position="105"/>
        <end position="203"/>
    </location>
</feature>
<comment type="caution">
    <text evidence="4">The sequence shown here is derived from an EMBL/GenBank/DDBJ whole genome shotgun (WGS) entry which is preliminary data.</text>
</comment>